<evidence type="ECO:0000259" key="4">
    <source>
        <dbReference type="PROSITE" id="PS50042"/>
    </source>
</evidence>
<dbReference type="SMART" id="SM00100">
    <property type="entry name" value="cNMP"/>
    <property type="match status" value="1"/>
</dbReference>
<dbReference type="PRINTS" id="PR00034">
    <property type="entry name" value="HTHCRP"/>
</dbReference>
<dbReference type="Proteomes" id="UP000189733">
    <property type="component" value="Unassembled WGS sequence"/>
</dbReference>
<keyword evidence="2" id="KW-0238">DNA-binding</keyword>
<dbReference type="Pfam" id="PF13545">
    <property type="entry name" value="HTH_Crp_2"/>
    <property type="match status" value="1"/>
</dbReference>
<dbReference type="SMART" id="SM00419">
    <property type="entry name" value="HTH_CRP"/>
    <property type="match status" value="1"/>
</dbReference>
<dbReference type="Gene3D" id="2.60.120.10">
    <property type="entry name" value="Jelly Rolls"/>
    <property type="match status" value="1"/>
</dbReference>
<feature type="domain" description="HTH crp-type" evidence="5">
    <location>
        <begin position="146"/>
        <end position="215"/>
    </location>
</feature>
<sequence>MNHSAFIAKLPLFSGLTEEHLAAVSSIAVPLSFRKGQTIFLEGAAARGFYVVRKGQVKIFKLSPEGREQIIHVYGPGETFAEVPVFENGRFPAHAEATAKTELLSFSREDLLRLMQKDASIGLNMLAVMAHKLRRFTIQLERLTLRETPQRLAAYLLDVSLRSGGETSIELDISKGHLASLLGTAPETLSRILRRMNDAGLLSVQGRQIRIVQADQLEALASGEERL</sequence>
<feature type="domain" description="Cyclic nucleotide-binding" evidence="4">
    <location>
        <begin position="12"/>
        <end position="132"/>
    </location>
</feature>
<dbReference type="SUPFAM" id="SSF51206">
    <property type="entry name" value="cAMP-binding domain-like"/>
    <property type="match status" value="1"/>
</dbReference>
<dbReference type="Gene3D" id="1.10.10.10">
    <property type="entry name" value="Winged helix-like DNA-binding domain superfamily/Winged helix DNA-binding domain"/>
    <property type="match status" value="1"/>
</dbReference>
<dbReference type="InterPro" id="IPR036390">
    <property type="entry name" value="WH_DNA-bd_sf"/>
</dbReference>
<dbReference type="Pfam" id="PF00027">
    <property type="entry name" value="cNMP_binding"/>
    <property type="match status" value="1"/>
</dbReference>
<dbReference type="STRING" id="1121442.SAMN02745702_01140"/>
<gene>
    <name evidence="6" type="ORF">SAMN02745702_01140</name>
</gene>
<keyword evidence="7" id="KW-1185">Reference proteome</keyword>
<dbReference type="GO" id="GO:0003700">
    <property type="term" value="F:DNA-binding transcription factor activity"/>
    <property type="evidence" value="ECO:0007669"/>
    <property type="project" value="TreeGrafter"/>
</dbReference>
<evidence type="ECO:0000259" key="5">
    <source>
        <dbReference type="PROSITE" id="PS51063"/>
    </source>
</evidence>
<evidence type="ECO:0000256" key="1">
    <source>
        <dbReference type="ARBA" id="ARBA00023015"/>
    </source>
</evidence>
<dbReference type="InterPro" id="IPR000595">
    <property type="entry name" value="cNMP-bd_dom"/>
</dbReference>
<name>A0A1T4VYA8_9BACT</name>
<dbReference type="PROSITE" id="PS51063">
    <property type="entry name" value="HTH_CRP_2"/>
    <property type="match status" value="1"/>
</dbReference>
<dbReference type="InterPro" id="IPR014710">
    <property type="entry name" value="RmlC-like_jellyroll"/>
</dbReference>
<dbReference type="PANTHER" id="PTHR24567:SF68">
    <property type="entry name" value="DNA-BINDING TRANSCRIPTIONAL DUAL REGULATOR CRP"/>
    <property type="match status" value="1"/>
</dbReference>
<keyword evidence="3" id="KW-0804">Transcription</keyword>
<dbReference type="RefSeq" id="WP_078684442.1">
    <property type="nucleotide sequence ID" value="NZ_FUYA01000003.1"/>
</dbReference>
<evidence type="ECO:0000256" key="3">
    <source>
        <dbReference type="ARBA" id="ARBA00023163"/>
    </source>
</evidence>
<evidence type="ECO:0000256" key="2">
    <source>
        <dbReference type="ARBA" id="ARBA00023125"/>
    </source>
</evidence>
<dbReference type="CDD" id="cd00038">
    <property type="entry name" value="CAP_ED"/>
    <property type="match status" value="1"/>
</dbReference>
<dbReference type="InterPro" id="IPR036388">
    <property type="entry name" value="WH-like_DNA-bd_sf"/>
</dbReference>
<dbReference type="InterPro" id="IPR018490">
    <property type="entry name" value="cNMP-bd_dom_sf"/>
</dbReference>
<dbReference type="AlphaFoldDB" id="A0A1T4VYA8"/>
<dbReference type="GO" id="GO:0003677">
    <property type="term" value="F:DNA binding"/>
    <property type="evidence" value="ECO:0007669"/>
    <property type="project" value="UniProtKB-KW"/>
</dbReference>
<dbReference type="SUPFAM" id="SSF46785">
    <property type="entry name" value="Winged helix' DNA-binding domain"/>
    <property type="match status" value="1"/>
</dbReference>
<protein>
    <submittedName>
        <fullName evidence="6">Transcriptional regulator, Crp/Fnr family</fullName>
    </submittedName>
</protein>
<keyword evidence="1" id="KW-0805">Transcription regulation</keyword>
<organism evidence="6 7">
    <name type="scientific">Desulfobaculum bizertense DSM 18034</name>
    <dbReference type="NCBI Taxonomy" id="1121442"/>
    <lineage>
        <taxon>Bacteria</taxon>
        <taxon>Pseudomonadati</taxon>
        <taxon>Thermodesulfobacteriota</taxon>
        <taxon>Desulfovibrionia</taxon>
        <taxon>Desulfovibrionales</taxon>
        <taxon>Desulfovibrionaceae</taxon>
        <taxon>Desulfobaculum</taxon>
    </lineage>
</organism>
<dbReference type="EMBL" id="FUYA01000003">
    <property type="protein sequence ID" value="SKA69481.1"/>
    <property type="molecule type" value="Genomic_DNA"/>
</dbReference>
<reference evidence="6 7" key="1">
    <citation type="submission" date="2017-02" db="EMBL/GenBank/DDBJ databases">
        <authorList>
            <person name="Peterson S.W."/>
        </authorList>
    </citation>
    <scope>NUCLEOTIDE SEQUENCE [LARGE SCALE GENOMIC DNA]</scope>
    <source>
        <strain evidence="6 7">DSM 18034</strain>
    </source>
</reference>
<dbReference type="PANTHER" id="PTHR24567">
    <property type="entry name" value="CRP FAMILY TRANSCRIPTIONAL REGULATORY PROTEIN"/>
    <property type="match status" value="1"/>
</dbReference>
<accession>A0A1T4VYA8</accession>
<dbReference type="InterPro" id="IPR050397">
    <property type="entry name" value="Env_Response_Regulators"/>
</dbReference>
<dbReference type="OrthoDB" id="892842at2"/>
<proteinExistence type="predicted"/>
<dbReference type="PROSITE" id="PS50042">
    <property type="entry name" value="CNMP_BINDING_3"/>
    <property type="match status" value="1"/>
</dbReference>
<dbReference type="InterPro" id="IPR012318">
    <property type="entry name" value="HTH_CRP"/>
</dbReference>
<evidence type="ECO:0000313" key="7">
    <source>
        <dbReference type="Proteomes" id="UP000189733"/>
    </source>
</evidence>
<evidence type="ECO:0000313" key="6">
    <source>
        <dbReference type="EMBL" id="SKA69481.1"/>
    </source>
</evidence>
<dbReference type="GO" id="GO:0005829">
    <property type="term" value="C:cytosol"/>
    <property type="evidence" value="ECO:0007669"/>
    <property type="project" value="TreeGrafter"/>
</dbReference>